<evidence type="ECO:0000313" key="3">
    <source>
        <dbReference type="Proteomes" id="UP000001357"/>
    </source>
</evidence>
<protein>
    <submittedName>
        <fullName evidence="2">Uncharacterized protein</fullName>
    </submittedName>
</protein>
<feature type="region of interest" description="Disordered" evidence="1">
    <location>
        <begin position="76"/>
        <end position="96"/>
    </location>
</feature>
<dbReference type="EMBL" id="CH991550">
    <property type="protein sequence ID" value="EDQ89673.1"/>
    <property type="molecule type" value="Genomic_DNA"/>
</dbReference>
<evidence type="ECO:0000313" key="2">
    <source>
        <dbReference type="EMBL" id="EDQ89673.1"/>
    </source>
</evidence>
<reference evidence="2 3" key="1">
    <citation type="journal article" date="2008" name="Nature">
        <title>The genome of the choanoflagellate Monosiga brevicollis and the origin of metazoans.</title>
        <authorList>
            <consortium name="JGI Sequencing"/>
            <person name="King N."/>
            <person name="Westbrook M.J."/>
            <person name="Young S.L."/>
            <person name="Kuo A."/>
            <person name="Abedin M."/>
            <person name="Chapman J."/>
            <person name="Fairclough S."/>
            <person name="Hellsten U."/>
            <person name="Isogai Y."/>
            <person name="Letunic I."/>
            <person name="Marr M."/>
            <person name="Pincus D."/>
            <person name="Putnam N."/>
            <person name="Rokas A."/>
            <person name="Wright K.J."/>
            <person name="Zuzow R."/>
            <person name="Dirks W."/>
            <person name="Good M."/>
            <person name="Goodstein D."/>
            <person name="Lemons D."/>
            <person name="Li W."/>
            <person name="Lyons J.B."/>
            <person name="Morris A."/>
            <person name="Nichols S."/>
            <person name="Richter D.J."/>
            <person name="Salamov A."/>
            <person name="Bork P."/>
            <person name="Lim W.A."/>
            <person name="Manning G."/>
            <person name="Miller W.T."/>
            <person name="McGinnis W."/>
            <person name="Shapiro H."/>
            <person name="Tjian R."/>
            <person name="Grigoriev I.V."/>
            <person name="Rokhsar D."/>
        </authorList>
    </citation>
    <scope>NUCLEOTIDE SEQUENCE [LARGE SCALE GENOMIC DNA]</scope>
    <source>
        <strain evidence="3">MX1 / ATCC 50154</strain>
    </source>
</reference>
<keyword evidence="3" id="KW-1185">Reference proteome</keyword>
<dbReference type="KEGG" id="mbr:MONBRDRAFT_36989"/>
<proteinExistence type="predicted"/>
<evidence type="ECO:0000256" key="1">
    <source>
        <dbReference type="SAM" id="MobiDB-lite"/>
    </source>
</evidence>
<gene>
    <name evidence="2" type="ORF">MONBRDRAFT_36989</name>
</gene>
<dbReference type="GeneID" id="5890926"/>
<dbReference type="RefSeq" id="XP_001745702.1">
    <property type="nucleotide sequence ID" value="XM_001745650.1"/>
</dbReference>
<dbReference type="AlphaFoldDB" id="A9UYV4"/>
<dbReference type="Proteomes" id="UP000001357">
    <property type="component" value="Unassembled WGS sequence"/>
</dbReference>
<organism evidence="2 3">
    <name type="scientific">Monosiga brevicollis</name>
    <name type="common">Choanoflagellate</name>
    <dbReference type="NCBI Taxonomy" id="81824"/>
    <lineage>
        <taxon>Eukaryota</taxon>
        <taxon>Choanoflagellata</taxon>
        <taxon>Craspedida</taxon>
        <taxon>Salpingoecidae</taxon>
        <taxon>Monosiga</taxon>
    </lineage>
</organism>
<name>A9UYV4_MONBE</name>
<accession>A9UYV4</accession>
<dbReference type="InParanoid" id="A9UYV4"/>
<sequence>MDTRSSVKAWQKPAHLDEATRLVALVRGRFPREDLPEHREEIRQKFLNEKPILNFPFLPPPVAEADSDSEGVIESAEPHSRPKCATQPLNVDLGPTMQAGQRNMAVPRRAKVDRFCFKAMLADKALQSCRNAHQPDTRAPRSAKAVFQGELKTSPISIKHDTSEPLALADDMDRAIDRLDAVHTRVIGHLTKLEDVRLLGFEREGVKELRAAVQAEVNLNAKRGRRSNSLPSYSLESYMAAYGLHPQYKTMSSKPKSVHQLLADI</sequence>